<dbReference type="GO" id="GO:0005886">
    <property type="term" value="C:plasma membrane"/>
    <property type="evidence" value="ECO:0007669"/>
    <property type="project" value="UniProtKB-SubCell"/>
</dbReference>
<dbReference type="PROSITE" id="PS50850">
    <property type="entry name" value="MFS"/>
    <property type="match status" value="1"/>
</dbReference>
<dbReference type="Pfam" id="PF00083">
    <property type="entry name" value="Sugar_tr"/>
    <property type="match status" value="2"/>
</dbReference>
<feature type="domain" description="Major facilitator superfamily (MFS) profile" evidence="8">
    <location>
        <begin position="20"/>
        <end position="447"/>
    </location>
</feature>
<feature type="transmembrane region" description="Helical" evidence="7">
    <location>
        <begin position="196"/>
        <end position="215"/>
    </location>
</feature>
<keyword evidence="3" id="KW-1003">Cell membrane</keyword>
<dbReference type="EMBL" id="QEAP01000764">
    <property type="protein sequence ID" value="TPX57560.1"/>
    <property type="molecule type" value="Genomic_DNA"/>
</dbReference>
<feature type="transmembrane region" description="Helical" evidence="7">
    <location>
        <begin position="59"/>
        <end position="80"/>
    </location>
</feature>
<reference evidence="9 10" key="1">
    <citation type="journal article" date="2019" name="Sci. Rep.">
        <title>Comparative genomics of chytrid fungi reveal insights into the obligate biotrophic and pathogenic lifestyle of Synchytrium endobioticum.</title>
        <authorList>
            <person name="van de Vossenberg B.T.L.H."/>
            <person name="Warris S."/>
            <person name="Nguyen H.D.T."/>
            <person name="van Gent-Pelzer M.P.E."/>
            <person name="Joly D.L."/>
            <person name="van de Geest H.C."/>
            <person name="Bonants P.J.M."/>
            <person name="Smith D.S."/>
            <person name="Levesque C.A."/>
            <person name="van der Lee T.A.J."/>
        </authorList>
    </citation>
    <scope>NUCLEOTIDE SEQUENCE [LARGE SCALE GENOMIC DNA]</scope>
    <source>
        <strain evidence="9 10">CBS 675.73</strain>
    </source>
</reference>
<evidence type="ECO:0000256" key="6">
    <source>
        <dbReference type="ARBA" id="ARBA00023136"/>
    </source>
</evidence>
<dbReference type="InterPro" id="IPR005828">
    <property type="entry name" value="MFS_sugar_transport-like"/>
</dbReference>
<feature type="transmembrane region" description="Helical" evidence="7">
    <location>
        <begin position="394"/>
        <end position="415"/>
    </location>
</feature>
<dbReference type="AlphaFoldDB" id="A0A507E381"/>
<feature type="transmembrane region" description="Helical" evidence="7">
    <location>
        <begin position="421"/>
        <end position="443"/>
    </location>
</feature>
<dbReference type="InterPro" id="IPR005829">
    <property type="entry name" value="Sugar_transporter_CS"/>
</dbReference>
<evidence type="ECO:0000313" key="9">
    <source>
        <dbReference type="EMBL" id="TPX57560.1"/>
    </source>
</evidence>
<evidence type="ECO:0000313" key="10">
    <source>
        <dbReference type="Proteomes" id="UP000320333"/>
    </source>
</evidence>
<gene>
    <name evidence="9" type="ORF">CcCBS67573_g09237</name>
</gene>
<keyword evidence="2" id="KW-0813">Transport</keyword>
<organism evidence="9 10">
    <name type="scientific">Chytriomyces confervae</name>
    <dbReference type="NCBI Taxonomy" id="246404"/>
    <lineage>
        <taxon>Eukaryota</taxon>
        <taxon>Fungi</taxon>
        <taxon>Fungi incertae sedis</taxon>
        <taxon>Chytridiomycota</taxon>
        <taxon>Chytridiomycota incertae sedis</taxon>
        <taxon>Chytridiomycetes</taxon>
        <taxon>Chytridiales</taxon>
        <taxon>Chytriomycetaceae</taxon>
        <taxon>Chytriomyces</taxon>
    </lineage>
</organism>
<feature type="transmembrane region" description="Helical" evidence="7">
    <location>
        <begin position="245"/>
        <end position="270"/>
    </location>
</feature>
<keyword evidence="10" id="KW-1185">Reference proteome</keyword>
<evidence type="ECO:0000256" key="7">
    <source>
        <dbReference type="SAM" id="Phobius"/>
    </source>
</evidence>
<feature type="transmembrane region" description="Helical" evidence="7">
    <location>
        <begin position="282"/>
        <end position="302"/>
    </location>
</feature>
<feature type="transmembrane region" description="Helical" evidence="7">
    <location>
        <begin position="20"/>
        <end position="39"/>
    </location>
</feature>
<dbReference type="STRING" id="246404.A0A507E381"/>
<dbReference type="OrthoDB" id="10262656at2759"/>
<dbReference type="Gene3D" id="1.20.1250.20">
    <property type="entry name" value="MFS general substrate transporter like domains"/>
    <property type="match status" value="2"/>
</dbReference>
<dbReference type="InterPro" id="IPR036259">
    <property type="entry name" value="MFS_trans_sf"/>
</dbReference>
<evidence type="ECO:0000256" key="5">
    <source>
        <dbReference type="ARBA" id="ARBA00022989"/>
    </source>
</evidence>
<keyword evidence="5 7" id="KW-1133">Transmembrane helix</keyword>
<dbReference type="InterPro" id="IPR020846">
    <property type="entry name" value="MFS_dom"/>
</dbReference>
<evidence type="ECO:0000256" key="4">
    <source>
        <dbReference type="ARBA" id="ARBA00022692"/>
    </source>
</evidence>
<dbReference type="PANTHER" id="PTHR43045:SF7">
    <property type="entry name" value="MAJOR FACILITATOR SUPERFAMILY TRANSPORTER"/>
    <property type="match status" value="1"/>
</dbReference>
<feature type="transmembrane region" description="Helical" evidence="7">
    <location>
        <begin position="314"/>
        <end position="334"/>
    </location>
</feature>
<proteinExistence type="predicted"/>
<keyword evidence="6 7" id="KW-0472">Membrane</keyword>
<evidence type="ECO:0000259" key="8">
    <source>
        <dbReference type="PROSITE" id="PS50850"/>
    </source>
</evidence>
<protein>
    <recommendedName>
        <fullName evidence="8">Major facilitator superfamily (MFS) profile domain-containing protein</fullName>
    </recommendedName>
</protein>
<comment type="subcellular location">
    <subcellularLocation>
        <location evidence="1">Cell membrane</location>
        <topology evidence="1">Multi-pass membrane protein</topology>
    </subcellularLocation>
</comment>
<evidence type="ECO:0000256" key="3">
    <source>
        <dbReference type="ARBA" id="ARBA00022475"/>
    </source>
</evidence>
<feature type="transmembrane region" description="Helical" evidence="7">
    <location>
        <begin position="168"/>
        <end position="184"/>
    </location>
</feature>
<evidence type="ECO:0000256" key="2">
    <source>
        <dbReference type="ARBA" id="ARBA00022448"/>
    </source>
</evidence>
<dbReference type="PROSITE" id="PS00217">
    <property type="entry name" value="SUGAR_TRANSPORT_2"/>
    <property type="match status" value="1"/>
</dbReference>
<evidence type="ECO:0000256" key="1">
    <source>
        <dbReference type="ARBA" id="ARBA00004651"/>
    </source>
</evidence>
<comment type="caution">
    <text evidence="9">The sequence shown here is derived from an EMBL/GenBank/DDBJ whole genome shotgun (WGS) entry which is preliminary data.</text>
</comment>
<dbReference type="SUPFAM" id="SSF103473">
    <property type="entry name" value="MFS general substrate transporter"/>
    <property type="match status" value="1"/>
</dbReference>
<name>A0A507E381_9FUNG</name>
<sequence length="484" mass="53425">MNSAEFTTFDELAQSEMRRVAIISSLGTLIEWYDFFIFGTMSSTTASLFYKTGNPYGDLIAWLGAFAVGFMFRPFGAFLFGYIGDKVGRKSTFLITLSMMGASTFLVGCLPTYDTIGVTAGFLLILLRIIQGLSVGGEYGGAAAFICENCPQDQRGFYTSFLQMTAKLGISLSLLAIIVFKLSLGDTAWLQYGWRFPFLVSIFLVGLSIYVRFNLKESPMFMEAKRQGGVVGNPLVEAICLPYNLYYMFVALAAVMGQGITFQTANFYALTFLQSTIKVPQMTSYIIMLIALLGTIPFQILFGWMSDKVGRKPMILTGVALSAFFLYPLFYGVYACRPFEKNDPKQPFRESYDPVLICFYLWILNVFGAAAYAPMAAFLVELFPTGIRYTCVSIPYHIGNGIFGGLVPVVAVSISTATRNVFGGLFYPIGVCSFGFFTTLLFAPETLGRDIRKIKKGSAARLSGVDDRIGYTELQRRSGFVSAS</sequence>
<accession>A0A507E381</accession>
<keyword evidence="4 7" id="KW-0812">Transmembrane</keyword>
<dbReference type="PANTHER" id="PTHR43045">
    <property type="entry name" value="SHIKIMATE TRANSPORTER"/>
    <property type="match status" value="1"/>
</dbReference>
<feature type="transmembrane region" description="Helical" evidence="7">
    <location>
        <begin position="354"/>
        <end position="382"/>
    </location>
</feature>
<dbReference type="Proteomes" id="UP000320333">
    <property type="component" value="Unassembled WGS sequence"/>
</dbReference>
<dbReference type="GO" id="GO:0022857">
    <property type="term" value="F:transmembrane transporter activity"/>
    <property type="evidence" value="ECO:0007669"/>
    <property type="project" value="InterPro"/>
</dbReference>